<dbReference type="Gene3D" id="3.40.50.150">
    <property type="entry name" value="Vaccinia Virus protein VP39"/>
    <property type="match status" value="1"/>
</dbReference>
<dbReference type="GO" id="GO:0005783">
    <property type="term" value="C:endoplasmic reticulum"/>
    <property type="evidence" value="ECO:0007669"/>
    <property type="project" value="TreeGrafter"/>
</dbReference>
<feature type="compositionally biased region" description="Basic and acidic residues" evidence="6">
    <location>
        <begin position="1"/>
        <end position="13"/>
    </location>
</feature>
<dbReference type="InterPro" id="IPR000682">
    <property type="entry name" value="PCMT"/>
</dbReference>
<dbReference type="PANTHER" id="PTHR13396:SF5">
    <property type="entry name" value="NEDD4 FAMILY INTERACTING PROTEIN"/>
    <property type="match status" value="1"/>
</dbReference>
<comment type="caution">
    <text evidence="8">The sequence shown here is derived from an EMBL/GenBank/DDBJ whole genome shotgun (WGS) entry which is preliminary data.</text>
</comment>
<evidence type="ECO:0000256" key="2">
    <source>
        <dbReference type="ARBA" id="ARBA00005369"/>
    </source>
</evidence>
<dbReference type="GO" id="GO:0016020">
    <property type="term" value="C:membrane"/>
    <property type="evidence" value="ECO:0007669"/>
    <property type="project" value="UniProtKB-SubCell"/>
</dbReference>
<evidence type="ECO:0000313" key="9">
    <source>
        <dbReference type="Proteomes" id="UP001303760"/>
    </source>
</evidence>
<keyword evidence="3 7" id="KW-0812">Transmembrane</keyword>
<dbReference type="InterPro" id="IPR029063">
    <property type="entry name" value="SAM-dependent_MTases_sf"/>
</dbReference>
<reference evidence="8" key="2">
    <citation type="submission" date="2023-05" db="EMBL/GenBank/DDBJ databases">
        <authorList>
            <consortium name="Lawrence Berkeley National Laboratory"/>
            <person name="Steindorff A."/>
            <person name="Hensen N."/>
            <person name="Bonometti L."/>
            <person name="Westerberg I."/>
            <person name="Brannstrom I.O."/>
            <person name="Guillou S."/>
            <person name="Cros-Aarteil S."/>
            <person name="Calhoun S."/>
            <person name="Haridas S."/>
            <person name="Kuo A."/>
            <person name="Mondo S."/>
            <person name="Pangilinan J."/>
            <person name="Riley R."/>
            <person name="Labutti K."/>
            <person name="Andreopoulos B."/>
            <person name="Lipzen A."/>
            <person name="Chen C."/>
            <person name="Yanf M."/>
            <person name="Daum C."/>
            <person name="Ng V."/>
            <person name="Clum A."/>
            <person name="Ohm R."/>
            <person name="Martin F."/>
            <person name="Silar P."/>
            <person name="Natvig D."/>
            <person name="Lalanne C."/>
            <person name="Gautier V."/>
            <person name="Ament-Velasquez S.L."/>
            <person name="Kruys A."/>
            <person name="Hutchinson M.I."/>
            <person name="Powell A.J."/>
            <person name="Barry K."/>
            <person name="Miller A.N."/>
            <person name="Grigoriev I.V."/>
            <person name="Debuchy R."/>
            <person name="Gladieux P."/>
            <person name="Thoren M.H."/>
            <person name="Johannesson H."/>
        </authorList>
    </citation>
    <scope>NUCLEOTIDE SEQUENCE</scope>
    <source>
        <strain evidence="8">CBS 532.94</strain>
    </source>
</reference>
<dbReference type="GO" id="GO:0048471">
    <property type="term" value="C:perinuclear region of cytoplasm"/>
    <property type="evidence" value="ECO:0007669"/>
    <property type="project" value="TreeGrafter"/>
</dbReference>
<evidence type="ECO:0000256" key="7">
    <source>
        <dbReference type="SAM" id="Phobius"/>
    </source>
</evidence>
<dbReference type="GO" id="GO:0031398">
    <property type="term" value="P:positive regulation of protein ubiquitination"/>
    <property type="evidence" value="ECO:0007669"/>
    <property type="project" value="TreeGrafter"/>
</dbReference>
<feature type="region of interest" description="Disordered" evidence="6">
    <location>
        <begin position="1"/>
        <end position="147"/>
    </location>
</feature>
<evidence type="ECO:0000313" key="8">
    <source>
        <dbReference type="EMBL" id="KAK4234945.1"/>
    </source>
</evidence>
<dbReference type="Proteomes" id="UP001303760">
    <property type="component" value="Unassembled WGS sequence"/>
</dbReference>
<accession>A0AAN7C491</accession>
<dbReference type="GO" id="GO:0004719">
    <property type="term" value="F:protein-L-isoaspartate (D-aspartate) O-methyltransferase activity"/>
    <property type="evidence" value="ECO:0007669"/>
    <property type="project" value="InterPro"/>
</dbReference>
<comment type="similarity">
    <text evidence="2">Belongs to the methyltransferase superfamily. L-isoaspartyl/D-aspartyl protein methyltransferase family.</text>
</comment>
<feature type="region of interest" description="Disordered" evidence="6">
    <location>
        <begin position="244"/>
        <end position="276"/>
    </location>
</feature>
<dbReference type="CDD" id="cd02440">
    <property type="entry name" value="AdoMet_MTases"/>
    <property type="match status" value="1"/>
</dbReference>
<dbReference type="NCBIfam" id="TIGR00080">
    <property type="entry name" value="pimt"/>
    <property type="match status" value="1"/>
</dbReference>
<evidence type="ECO:0000256" key="6">
    <source>
        <dbReference type="SAM" id="MobiDB-lite"/>
    </source>
</evidence>
<sequence length="623" mass="67600">MSGRYERVNAHDVDEAETPTTAPLPRPTYPIPNSPPPSFHSRESSTERRQAVNPDLADAFDADGDDSDDEADDRQRLVRGNSTPSFNEASQAGAAATQSNGQSAQPQRPVGAAPTTSRIYGSGIQSDGVFSNLSAKPERGDEEKEELPPSYEQAAADQAPPYWETTILAPGLGGPDDVFIDGLPVGSFFGFIWNAMISMAFQLVGFLLTYLLHSTHAAKNGSRAGLGITLIQYGFMMKSAPPGSGSGMHSHMDGDGYTNPSDPNSHNFDPSDVNQNGGSGDITGNDWAAYILMIVGWFILIRAVSDYLKVRRHEQLVLQSPDRGLGIPIIATGESPERVLLVPLILGYLPLIGPCSITTARTNLIAATTAAFHHTTSPPPHLQSSILNMAWRSSGATNRDLVENLWLNKLIIHPEVKDAFLKVDRAHYAPSFPYDDSPQPIGHAATISAPHMHACAVKVLLPYLQPSERNPAPRVLDIGSGSGYLTHVLAELVGDQGTVVGVEHIKELKELGERNMARSERGRELLASGRVKFRVGDGRKGWKEPGEEDKKWDAIHVGASAAELHDELLEQLKAPGRMFIPVDDDGEGWNQHVWCVDKDEKGEVSRSKLFGVRYVPLTDAPKE</sequence>
<dbReference type="AlphaFoldDB" id="A0AAN7C491"/>
<dbReference type="GO" id="GO:0006511">
    <property type="term" value="P:ubiquitin-dependent protein catabolic process"/>
    <property type="evidence" value="ECO:0007669"/>
    <property type="project" value="TreeGrafter"/>
</dbReference>
<feature type="transmembrane region" description="Helical" evidence="7">
    <location>
        <begin position="191"/>
        <end position="212"/>
    </location>
</feature>
<dbReference type="Pfam" id="PF10176">
    <property type="entry name" value="NEDD4_Bsd2"/>
    <property type="match status" value="1"/>
</dbReference>
<dbReference type="GO" id="GO:0007034">
    <property type="term" value="P:vacuolar transport"/>
    <property type="evidence" value="ECO:0007669"/>
    <property type="project" value="InterPro"/>
</dbReference>
<feature type="compositionally biased region" description="Polar residues" evidence="6">
    <location>
        <begin position="80"/>
        <end position="106"/>
    </location>
</feature>
<evidence type="ECO:0000256" key="3">
    <source>
        <dbReference type="ARBA" id="ARBA00022692"/>
    </source>
</evidence>
<feature type="compositionally biased region" description="Polar residues" evidence="6">
    <location>
        <begin position="258"/>
        <end position="276"/>
    </location>
</feature>
<evidence type="ECO:0000256" key="5">
    <source>
        <dbReference type="ARBA" id="ARBA00023136"/>
    </source>
</evidence>
<feature type="compositionally biased region" description="Basic and acidic residues" evidence="6">
    <location>
        <begin position="40"/>
        <end position="50"/>
    </location>
</feature>
<feature type="compositionally biased region" description="Polar residues" evidence="6">
    <location>
        <begin position="114"/>
        <end position="134"/>
    </location>
</feature>
<proteinExistence type="inferred from homology"/>
<reference evidence="8" key="1">
    <citation type="journal article" date="2023" name="Mol. Phylogenet. Evol.">
        <title>Genome-scale phylogeny and comparative genomics of the fungal order Sordariales.</title>
        <authorList>
            <person name="Hensen N."/>
            <person name="Bonometti L."/>
            <person name="Westerberg I."/>
            <person name="Brannstrom I.O."/>
            <person name="Guillou S."/>
            <person name="Cros-Aarteil S."/>
            <person name="Calhoun S."/>
            <person name="Haridas S."/>
            <person name="Kuo A."/>
            <person name="Mondo S."/>
            <person name="Pangilinan J."/>
            <person name="Riley R."/>
            <person name="LaButti K."/>
            <person name="Andreopoulos B."/>
            <person name="Lipzen A."/>
            <person name="Chen C."/>
            <person name="Yan M."/>
            <person name="Daum C."/>
            <person name="Ng V."/>
            <person name="Clum A."/>
            <person name="Steindorff A."/>
            <person name="Ohm R.A."/>
            <person name="Martin F."/>
            <person name="Silar P."/>
            <person name="Natvig D.O."/>
            <person name="Lalanne C."/>
            <person name="Gautier V."/>
            <person name="Ament-Velasquez S.L."/>
            <person name="Kruys A."/>
            <person name="Hutchinson M.I."/>
            <person name="Powell A.J."/>
            <person name="Barry K."/>
            <person name="Miller A.N."/>
            <person name="Grigoriev I.V."/>
            <person name="Debuchy R."/>
            <person name="Gladieux P."/>
            <person name="Hiltunen Thoren M."/>
            <person name="Johannesson H."/>
        </authorList>
    </citation>
    <scope>NUCLEOTIDE SEQUENCE</scope>
    <source>
        <strain evidence="8">CBS 532.94</strain>
    </source>
</reference>
<dbReference type="SUPFAM" id="SSF53335">
    <property type="entry name" value="S-adenosyl-L-methionine-dependent methyltransferases"/>
    <property type="match status" value="1"/>
</dbReference>
<dbReference type="InterPro" id="IPR019325">
    <property type="entry name" value="NEDD4/Bsd2"/>
</dbReference>
<dbReference type="GO" id="GO:0030001">
    <property type="term" value="P:metal ion transport"/>
    <property type="evidence" value="ECO:0007669"/>
    <property type="project" value="InterPro"/>
</dbReference>
<gene>
    <name evidence="8" type="ORF">C8A03DRAFT_46815</name>
</gene>
<organism evidence="8 9">
    <name type="scientific">Achaetomium macrosporum</name>
    <dbReference type="NCBI Taxonomy" id="79813"/>
    <lineage>
        <taxon>Eukaryota</taxon>
        <taxon>Fungi</taxon>
        <taxon>Dikarya</taxon>
        <taxon>Ascomycota</taxon>
        <taxon>Pezizomycotina</taxon>
        <taxon>Sordariomycetes</taxon>
        <taxon>Sordariomycetidae</taxon>
        <taxon>Sordariales</taxon>
        <taxon>Chaetomiaceae</taxon>
        <taxon>Achaetomium</taxon>
    </lineage>
</organism>
<feature type="compositionally biased region" description="Pro residues" evidence="6">
    <location>
        <begin position="22"/>
        <end position="38"/>
    </location>
</feature>
<feature type="compositionally biased region" description="Acidic residues" evidence="6">
    <location>
        <begin position="58"/>
        <end position="72"/>
    </location>
</feature>
<keyword evidence="9" id="KW-1185">Reference proteome</keyword>
<evidence type="ECO:0008006" key="10">
    <source>
        <dbReference type="Google" id="ProtNLM"/>
    </source>
</evidence>
<name>A0AAN7C491_9PEZI</name>
<feature type="transmembrane region" description="Helical" evidence="7">
    <location>
        <begin position="287"/>
        <end position="305"/>
    </location>
</feature>
<dbReference type="EMBL" id="MU860312">
    <property type="protein sequence ID" value="KAK4234945.1"/>
    <property type="molecule type" value="Genomic_DNA"/>
</dbReference>
<evidence type="ECO:0000256" key="1">
    <source>
        <dbReference type="ARBA" id="ARBA00004141"/>
    </source>
</evidence>
<keyword evidence="5 7" id="KW-0472">Membrane</keyword>
<dbReference type="PANTHER" id="PTHR13396">
    <property type="entry name" value="NEDD4 FAMILY INTERACTING PROTEIN 1/2"/>
    <property type="match status" value="1"/>
</dbReference>
<dbReference type="GO" id="GO:0005794">
    <property type="term" value="C:Golgi apparatus"/>
    <property type="evidence" value="ECO:0007669"/>
    <property type="project" value="TreeGrafter"/>
</dbReference>
<keyword evidence="4 7" id="KW-1133">Transmembrane helix</keyword>
<comment type="subcellular location">
    <subcellularLocation>
        <location evidence="1">Membrane</location>
        <topology evidence="1">Multi-pass membrane protein</topology>
    </subcellularLocation>
</comment>
<dbReference type="Pfam" id="PF01135">
    <property type="entry name" value="PCMT"/>
    <property type="match status" value="1"/>
</dbReference>
<protein>
    <recommendedName>
        <fullName evidence="10">Protein-L-isoaspartate O-methyltransferase</fullName>
    </recommendedName>
</protein>
<dbReference type="CDD" id="cd22212">
    <property type="entry name" value="NDFIP-like"/>
    <property type="match status" value="1"/>
</dbReference>
<evidence type="ECO:0000256" key="4">
    <source>
        <dbReference type="ARBA" id="ARBA00022989"/>
    </source>
</evidence>